<feature type="region of interest" description="Disordered" evidence="8">
    <location>
        <begin position="216"/>
        <end position="239"/>
    </location>
</feature>
<comment type="caution">
    <text evidence="11">The sequence shown here is derived from an EMBL/GenBank/DDBJ whole genome shotgun (WGS) entry which is preliminary data.</text>
</comment>
<dbReference type="AlphaFoldDB" id="A0A834ZPR7"/>
<dbReference type="SMART" id="SM00717">
    <property type="entry name" value="SANT"/>
    <property type="match status" value="2"/>
</dbReference>
<comment type="subcellular location">
    <subcellularLocation>
        <location evidence="1">Nucleus</location>
    </subcellularLocation>
</comment>
<accession>A0A834ZPR7</accession>
<dbReference type="OMA" id="MFRTRSM"/>
<feature type="region of interest" description="Disordered" evidence="8">
    <location>
        <begin position="362"/>
        <end position="396"/>
    </location>
</feature>
<evidence type="ECO:0000256" key="1">
    <source>
        <dbReference type="ARBA" id="ARBA00004123"/>
    </source>
</evidence>
<evidence type="ECO:0000256" key="6">
    <source>
        <dbReference type="ARBA" id="ARBA00023163"/>
    </source>
</evidence>
<evidence type="ECO:0000259" key="10">
    <source>
        <dbReference type="PROSITE" id="PS51294"/>
    </source>
</evidence>
<keyword evidence="3" id="KW-0805">Transcription regulation</keyword>
<keyword evidence="5" id="KW-0010">Activator</keyword>
<protein>
    <submittedName>
        <fullName evidence="11">Uncharacterized protein</fullName>
    </submittedName>
</protein>
<feature type="compositionally biased region" description="Polar residues" evidence="8">
    <location>
        <begin position="368"/>
        <end position="377"/>
    </location>
</feature>
<keyword evidence="6" id="KW-0804">Transcription</keyword>
<dbReference type="EMBL" id="JABCRI010000003">
    <property type="protein sequence ID" value="KAF8409575.1"/>
    <property type="molecule type" value="Genomic_DNA"/>
</dbReference>
<feature type="region of interest" description="Disordered" evidence="8">
    <location>
        <begin position="145"/>
        <end position="182"/>
    </location>
</feature>
<keyword evidence="2" id="KW-0677">Repeat</keyword>
<dbReference type="InterPro" id="IPR001005">
    <property type="entry name" value="SANT/Myb"/>
</dbReference>
<evidence type="ECO:0000259" key="9">
    <source>
        <dbReference type="PROSITE" id="PS50090"/>
    </source>
</evidence>
<dbReference type="GO" id="GO:0003700">
    <property type="term" value="F:DNA-binding transcription factor activity"/>
    <property type="evidence" value="ECO:0007669"/>
    <property type="project" value="UniProtKB-ARBA"/>
</dbReference>
<feature type="compositionally biased region" description="Low complexity" evidence="8">
    <location>
        <begin position="380"/>
        <end position="394"/>
    </location>
</feature>
<reference evidence="11 12" key="1">
    <citation type="submission" date="2020-04" db="EMBL/GenBank/DDBJ databases">
        <title>Plant Genome Project.</title>
        <authorList>
            <person name="Zhang R.-G."/>
        </authorList>
    </citation>
    <scope>NUCLEOTIDE SEQUENCE [LARGE SCALE GENOMIC DNA]</scope>
    <source>
        <strain evidence="11">YNK0</strain>
        <tissue evidence="11">Leaf</tissue>
    </source>
</reference>
<feature type="domain" description="Myb-like" evidence="9">
    <location>
        <begin position="74"/>
        <end position="124"/>
    </location>
</feature>
<organism evidence="11 12">
    <name type="scientific">Tetracentron sinense</name>
    <name type="common">Spur-leaf</name>
    <dbReference type="NCBI Taxonomy" id="13715"/>
    <lineage>
        <taxon>Eukaryota</taxon>
        <taxon>Viridiplantae</taxon>
        <taxon>Streptophyta</taxon>
        <taxon>Embryophyta</taxon>
        <taxon>Tracheophyta</taxon>
        <taxon>Spermatophyta</taxon>
        <taxon>Magnoliopsida</taxon>
        <taxon>Trochodendrales</taxon>
        <taxon>Trochodendraceae</taxon>
        <taxon>Tetracentron</taxon>
    </lineage>
</organism>
<dbReference type="Pfam" id="PF00249">
    <property type="entry name" value="Myb_DNA-binding"/>
    <property type="match status" value="2"/>
</dbReference>
<dbReference type="Proteomes" id="UP000655225">
    <property type="component" value="Unassembled WGS sequence"/>
</dbReference>
<feature type="domain" description="Myb-like" evidence="9">
    <location>
        <begin position="24"/>
        <end position="73"/>
    </location>
</feature>
<evidence type="ECO:0000256" key="8">
    <source>
        <dbReference type="SAM" id="MobiDB-lite"/>
    </source>
</evidence>
<name>A0A834ZPR7_TETSI</name>
<dbReference type="FunFam" id="1.10.10.60:FF:000001">
    <property type="entry name" value="MYB-related transcription factor"/>
    <property type="match status" value="1"/>
</dbReference>
<dbReference type="Gene3D" id="1.10.10.60">
    <property type="entry name" value="Homeodomain-like"/>
    <property type="match status" value="2"/>
</dbReference>
<dbReference type="GO" id="GO:0090406">
    <property type="term" value="C:pollen tube"/>
    <property type="evidence" value="ECO:0007669"/>
    <property type="project" value="UniProtKB-ARBA"/>
</dbReference>
<dbReference type="PANTHER" id="PTHR47995:SF18">
    <property type="entry name" value="TRANSCRIPTION FACTOR MYB65"/>
    <property type="match status" value="1"/>
</dbReference>
<keyword evidence="7" id="KW-0539">Nucleus</keyword>
<sequence length="485" mass="53026">MMQNNGAEATDDVSSEASTGGVVLKKGPWTAVEDAILMEYVKKNGEGNWNAVQKNSGLSRCGKSCRLRWANHLRPNLKKGSFSPDEERLILDLHSKLGNKWARMAAQLPGRTDNEIKNYWNTRVKRRHRAGLPLYPHNIQKQAAAFHPHQHQHYHPRPSATATPSPPSTQQPNPNYGSHLSLFDPINFSTSNPLLSHQNTPFRSNPIQRFKRFQDNSTGFSLPFSPSPTPHPSSLLSQTLSTQSPRAPSLQFNFGNFDFSPQQLLRTPFEPDGLVPPGSAFSTKLELPSNQLSQPAATAAAAAGTFNDYKITPPSSRSNSGLLDDLFQETQAMVGGGDSRREGITSQEEKWVLDGLFTDAPPPPLGSVFSQSSTTPPLGSASQWDDSSSIHSSIGVKTEKEPLEEINLLDDDLSSLLNNIPSTMSVPNWYSNNGETSNGQLSGIKDDNMELETGQLAPSLSVTATNTDHDWTLGSCSWNNMPGIC</sequence>
<feature type="domain" description="HTH myb-type" evidence="10">
    <location>
        <begin position="21"/>
        <end position="73"/>
    </location>
</feature>
<dbReference type="GO" id="GO:0005634">
    <property type="term" value="C:nucleus"/>
    <property type="evidence" value="ECO:0007669"/>
    <property type="project" value="UniProtKB-SubCell"/>
</dbReference>
<dbReference type="GO" id="GO:0048235">
    <property type="term" value="P:pollen sperm cell differentiation"/>
    <property type="evidence" value="ECO:0007669"/>
    <property type="project" value="UniProtKB-ARBA"/>
</dbReference>
<keyword evidence="12" id="KW-1185">Reference proteome</keyword>
<evidence type="ECO:0000256" key="7">
    <source>
        <dbReference type="ARBA" id="ARBA00023242"/>
    </source>
</evidence>
<evidence type="ECO:0000313" key="12">
    <source>
        <dbReference type="Proteomes" id="UP000655225"/>
    </source>
</evidence>
<evidence type="ECO:0000256" key="2">
    <source>
        <dbReference type="ARBA" id="ARBA00022737"/>
    </source>
</evidence>
<feature type="domain" description="HTH myb-type" evidence="10">
    <location>
        <begin position="74"/>
        <end position="128"/>
    </location>
</feature>
<dbReference type="GO" id="GO:0080092">
    <property type="term" value="P:regulation of pollen tube growth"/>
    <property type="evidence" value="ECO:0007669"/>
    <property type="project" value="UniProtKB-ARBA"/>
</dbReference>
<gene>
    <name evidence="11" type="ORF">HHK36_005652</name>
</gene>
<evidence type="ECO:0000313" key="11">
    <source>
        <dbReference type="EMBL" id="KAF8409575.1"/>
    </source>
</evidence>
<dbReference type="SUPFAM" id="SSF46689">
    <property type="entry name" value="Homeodomain-like"/>
    <property type="match status" value="1"/>
</dbReference>
<evidence type="ECO:0000256" key="5">
    <source>
        <dbReference type="ARBA" id="ARBA00023159"/>
    </source>
</evidence>
<proteinExistence type="predicted"/>
<dbReference type="CDD" id="cd00167">
    <property type="entry name" value="SANT"/>
    <property type="match status" value="2"/>
</dbReference>
<dbReference type="GO" id="GO:0003677">
    <property type="term" value="F:DNA binding"/>
    <property type="evidence" value="ECO:0007669"/>
    <property type="project" value="UniProtKB-KW"/>
</dbReference>
<evidence type="ECO:0000256" key="4">
    <source>
        <dbReference type="ARBA" id="ARBA00023125"/>
    </source>
</evidence>
<dbReference type="PROSITE" id="PS50090">
    <property type="entry name" value="MYB_LIKE"/>
    <property type="match status" value="2"/>
</dbReference>
<feature type="region of interest" description="Disordered" evidence="8">
    <location>
        <begin position="1"/>
        <end position="20"/>
    </location>
</feature>
<dbReference type="PANTHER" id="PTHR47995">
    <property type="entry name" value="TRANSCRIPTION FACTOR MYB33-RELATED"/>
    <property type="match status" value="1"/>
</dbReference>
<dbReference type="FunFam" id="1.10.10.60:FF:000404">
    <property type="entry name" value="Transcription factor MYB97"/>
    <property type="match status" value="1"/>
</dbReference>
<keyword evidence="4" id="KW-0238">DNA-binding</keyword>
<dbReference type="OrthoDB" id="2143914at2759"/>
<dbReference type="InterPro" id="IPR017930">
    <property type="entry name" value="Myb_dom"/>
</dbReference>
<dbReference type="PROSITE" id="PS51294">
    <property type="entry name" value="HTH_MYB"/>
    <property type="match status" value="2"/>
</dbReference>
<evidence type="ECO:0000256" key="3">
    <source>
        <dbReference type="ARBA" id="ARBA00023015"/>
    </source>
</evidence>
<dbReference type="InterPro" id="IPR009057">
    <property type="entry name" value="Homeodomain-like_sf"/>
</dbReference>